<accession>A0A1X1BRN1</accession>
<feature type="transmembrane region" description="Helical" evidence="1">
    <location>
        <begin position="130"/>
        <end position="148"/>
    </location>
</feature>
<comment type="caution">
    <text evidence="2">The sequence shown here is derived from an EMBL/GenBank/DDBJ whole genome shotgun (WGS) entry which is preliminary data.</text>
</comment>
<evidence type="ECO:0000313" key="3">
    <source>
        <dbReference type="Proteomes" id="UP000193933"/>
    </source>
</evidence>
<feature type="transmembrane region" description="Helical" evidence="1">
    <location>
        <begin position="384"/>
        <end position="403"/>
    </location>
</feature>
<keyword evidence="1" id="KW-0812">Transmembrane</keyword>
<sequence>MNVQNRISYAFALVAVLALAGIASSLKLQDFADDLFFSHVLDNTTLHDFLIENYNTWSGRFTLNALMVGTINHHNVWKIGIPLSVVILCASISRITVGKFDLRITVLSVFLYLFIPKEVLANGSWWVTGFYNYLLPAAAMAYSLSVFIRKRSVGWIEGSLSLLCLSLSCFSEQTSLATLAASLLLIVSCREYRRSFSYVYILLAVVFTWFLFSAPGNFHRFQEETWRWMPGFESESLVTKIIYGYDRIHQAIVMPNSIIFSLLCTFCLLLIYRDEQRTKTGNFFALVLLGHLVLMLLIRLGVAHPGESFYNSDLLNPHRWISYSRYASYFVTSLVILGVCYALAISAIRDNEYIKPFSIVILGFTTVLMVGFSPTVYASGMRVLYLWAVMILSASCFIFYRLYGNDRSLINNVIICAMAAYVLSI</sequence>
<reference evidence="2 3" key="1">
    <citation type="journal article" date="2017" name="Antonie Van Leeuwenhoek">
        <title>Phylogenomic resolution of the bacterial genus Pantoea and its relationship with Erwinia and Tatumella.</title>
        <authorList>
            <person name="Palmer M."/>
            <person name="Steenkamp E.T."/>
            <person name="Coetzee M.P."/>
            <person name="Chan W.Y."/>
            <person name="van Zyl E."/>
            <person name="De Maayer P."/>
            <person name="Coutinho T.A."/>
            <person name="Blom J."/>
            <person name="Smits T.H."/>
            <person name="Duffy B."/>
            <person name="Venter S.N."/>
        </authorList>
    </citation>
    <scope>NUCLEOTIDE SEQUENCE [LARGE SCALE GENOMIC DNA]</scope>
    <source>
        <strain evidence="2 3">LMG 24534</strain>
    </source>
</reference>
<feature type="transmembrane region" description="Helical" evidence="1">
    <location>
        <begin position="326"/>
        <end position="345"/>
    </location>
</feature>
<dbReference type="Proteomes" id="UP000193933">
    <property type="component" value="Unassembled WGS sequence"/>
</dbReference>
<protein>
    <submittedName>
        <fullName evidence="2">Uncharacterized protein</fullName>
    </submittedName>
</protein>
<feature type="transmembrane region" description="Helical" evidence="1">
    <location>
        <begin position="357"/>
        <end position="378"/>
    </location>
</feature>
<feature type="transmembrane region" description="Helical" evidence="1">
    <location>
        <begin position="76"/>
        <end position="93"/>
    </location>
</feature>
<organism evidence="2 3">
    <name type="scientific">Pantoea conspicua</name>
    <dbReference type="NCBI Taxonomy" id="472705"/>
    <lineage>
        <taxon>Bacteria</taxon>
        <taxon>Pseudomonadati</taxon>
        <taxon>Pseudomonadota</taxon>
        <taxon>Gammaproteobacteria</taxon>
        <taxon>Enterobacterales</taxon>
        <taxon>Erwiniaceae</taxon>
        <taxon>Pantoea</taxon>
    </lineage>
</organism>
<name>A0A1X1BRN1_9GAMM</name>
<feature type="transmembrane region" description="Helical" evidence="1">
    <location>
        <begin position="100"/>
        <end position="115"/>
    </location>
</feature>
<keyword evidence="3" id="KW-1185">Reference proteome</keyword>
<dbReference type="AlphaFoldDB" id="A0A1X1BRN1"/>
<dbReference type="EMBL" id="MLFN01000075">
    <property type="protein sequence ID" value="ORM50784.1"/>
    <property type="molecule type" value="Genomic_DNA"/>
</dbReference>
<keyword evidence="1" id="KW-1133">Transmembrane helix</keyword>
<feature type="transmembrane region" description="Helical" evidence="1">
    <location>
        <begin position="251"/>
        <end position="271"/>
    </location>
</feature>
<feature type="transmembrane region" description="Helical" evidence="1">
    <location>
        <begin position="283"/>
        <end position="306"/>
    </location>
</feature>
<feature type="transmembrane region" description="Helical" evidence="1">
    <location>
        <begin position="198"/>
        <end position="216"/>
    </location>
</feature>
<gene>
    <name evidence="2" type="ORF">HA41_17980</name>
</gene>
<proteinExistence type="predicted"/>
<evidence type="ECO:0000313" key="2">
    <source>
        <dbReference type="EMBL" id="ORM50784.1"/>
    </source>
</evidence>
<keyword evidence="1" id="KW-0472">Membrane</keyword>
<dbReference type="RefSeq" id="WP_143807366.1">
    <property type="nucleotide sequence ID" value="NZ_MLFN01000075.1"/>
</dbReference>
<evidence type="ECO:0000256" key="1">
    <source>
        <dbReference type="SAM" id="Phobius"/>
    </source>
</evidence>
<dbReference type="OrthoDB" id="2284195at2"/>